<reference evidence="1" key="2">
    <citation type="submission" date="2018-05" db="EMBL/GenBank/DDBJ databases">
        <title>OpunRS2 (Oryza punctata Reference Sequence Version 2).</title>
        <authorList>
            <person name="Zhang J."/>
            <person name="Kudrna D."/>
            <person name="Lee S."/>
            <person name="Talag J."/>
            <person name="Welchert J."/>
            <person name="Wing R.A."/>
        </authorList>
    </citation>
    <scope>NUCLEOTIDE SEQUENCE [LARGE SCALE GENOMIC DNA]</scope>
</reference>
<dbReference type="EnsemblPlants" id="OPUNC09G01780.1">
    <property type="protein sequence ID" value="OPUNC09G01780.1"/>
    <property type="gene ID" value="OPUNC09G01780"/>
</dbReference>
<accession>A0A0E0LYS0</accession>
<keyword evidence="2" id="KW-1185">Reference proteome</keyword>
<sequence length="75" mass="8575">MAFQVQEKVPLLFPGQDSMADDQVQPCRRRKNGGRIIVRDESQRRLRMGYACMDRRGLNSSGFGWNGSAKRKNSD</sequence>
<reference evidence="1" key="1">
    <citation type="submission" date="2015-04" db="UniProtKB">
        <authorList>
            <consortium name="EnsemblPlants"/>
        </authorList>
    </citation>
    <scope>IDENTIFICATION</scope>
</reference>
<name>A0A0E0LYS0_ORYPU</name>
<dbReference type="Gramene" id="OPUNC09G01780.1">
    <property type="protein sequence ID" value="OPUNC09G01780.1"/>
    <property type="gene ID" value="OPUNC09G01780"/>
</dbReference>
<dbReference type="HOGENOM" id="CLU_2675381_0_0_1"/>
<evidence type="ECO:0000313" key="1">
    <source>
        <dbReference type="EnsemblPlants" id="OPUNC09G01780.1"/>
    </source>
</evidence>
<dbReference type="Proteomes" id="UP000026962">
    <property type="component" value="Chromosome 9"/>
</dbReference>
<dbReference type="AlphaFoldDB" id="A0A0E0LYS0"/>
<protein>
    <submittedName>
        <fullName evidence="1">Uncharacterized protein</fullName>
    </submittedName>
</protein>
<evidence type="ECO:0000313" key="2">
    <source>
        <dbReference type="Proteomes" id="UP000026962"/>
    </source>
</evidence>
<proteinExistence type="predicted"/>
<organism evidence="1">
    <name type="scientific">Oryza punctata</name>
    <name type="common">Red rice</name>
    <dbReference type="NCBI Taxonomy" id="4537"/>
    <lineage>
        <taxon>Eukaryota</taxon>
        <taxon>Viridiplantae</taxon>
        <taxon>Streptophyta</taxon>
        <taxon>Embryophyta</taxon>
        <taxon>Tracheophyta</taxon>
        <taxon>Spermatophyta</taxon>
        <taxon>Magnoliopsida</taxon>
        <taxon>Liliopsida</taxon>
        <taxon>Poales</taxon>
        <taxon>Poaceae</taxon>
        <taxon>BOP clade</taxon>
        <taxon>Oryzoideae</taxon>
        <taxon>Oryzeae</taxon>
        <taxon>Oryzinae</taxon>
        <taxon>Oryza</taxon>
    </lineage>
</organism>